<comment type="caution">
    <text evidence="3">The sequence shown here is derived from an EMBL/GenBank/DDBJ whole genome shotgun (WGS) entry which is preliminary data.</text>
</comment>
<sequence>MVDRFDRIARITFDRPRQLNTLSRRTVVDLCTALDELEADDAVRAIVFTGSGRAFSAGADLSGGSDTFRDRRDEQADGALPATSSRDFGGILALRLFACTRPLVAAINGDAVGLGVTMTLPMDIRIAADSARFGFVFSRRGIVPEACSTWFLPRIVGVGRAIEWAASGRLVGAAEALEAGLVREVVPADDVVTVASRYAAEMVDAGAPTSVAAIRQMMWHGLTHSHPIEAHRVESDLVRHLGAGPDAAEGVQAFIDKRPAQFPTPITEGIRPFRKWWPEIAF</sequence>
<evidence type="ECO:0000313" key="3">
    <source>
        <dbReference type="EMBL" id="KOS58240.1"/>
    </source>
</evidence>
<evidence type="ECO:0000256" key="1">
    <source>
        <dbReference type="ARBA" id="ARBA00005254"/>
    </source>
</evidence>
<evidence type="ECO:0000313" key="4">
    <source>
        <dbReference type="Proteomes" id="UP000037712"/>
    </source>
</evidence>
<name>A0A0M9WQW4_RHORH</name>
<comment type="similarity">
    <text evidence="1">Belongs to the enoyl-CoA hydratase/isomerase family.</text>
</comment>
<keyword evidence="3" id="KW-0456">Lyase</keyword>
<dbReference type="CDD" id="cd06558">
    <property type="entry name" value="crotonase-like"/>
    <property type="match status" value="1"/>
</dbReference>
<dbReference type="EC" id="4.2.1.17" evidence="3"/>
<dbReference type="PANTHER" id="PTHR43684">
    <property type="match status" value="1"/>
</dbReference>
<dbReference type="InterPro" id="IPR014748">
    <property type="entry name" value="Enoyl-CoA_hydra_C"/>
</dbReference>
<dbReference type="Pfam" id="PF00378">
    <property type="entry name" value="ECH_1"/>
    <property type="match status" value="1"/>
</dbReference>
<dbReference type="PANTHER" id="PTHR43684:SF4">
    <property type="entry name" value="ENOYL-COA HYDRATASE_ISOMERASE FAMILY PROTEIN (AFU_ORTHOLOGUE AFUA_1G01890)"/>
    <property type="match status" value="1"/>
</dbReference>
<dbReference type="Gene3D" id="1.10.12.10">
    <property type="entry name" value="Lyase 2-enoyl-coa Hydratase, Chain A, domain 2"/>
    <property type="match status" value="1"/>
</dbReference>
<protein>
    <submittedName>
        <fullName evidence="3">Enoyl-CoA hydratase</fullName>
        <ecNumber evidence="3">4.2.1.17</ecNumber>
    </submittedName>
</protein>
<dbReference type="EMBL" id="AZYO01000001">
    <property type="protein sequence ID" value="KOS58240.1"/>
    <property type="molecule type" value="Genomic_DNA"/>
</dbReference>
<organism evidence="3 4">
    <name type="scientific">Rhodococcus rhodochrous KG-21</name>
    <dbReference type="NCBI Taxonomy" id="1441923"/>
    <lineage>
        <taxon>Bacteria</taxon>
        <taxon>Bacillati</taxon>
        <taxon>Actinomycetota</taxon>
        <taxon>Actinomycetes</taxon>
        <taxon>Mycobacteriales</taxon>
        <taxon>Nocardiaceae</taxon>
        <taxon>Rhodococcus</taxon>
    </lineage>
</organism>
<dbReference type="PATRIC" id="fig|1441923.3.peg.278"/>
<dbReference type="InterPro" id="IPR029045">
    <property type="entry name" value="ClpP/crotonase-like_dom_sf"/>
</dbReference>
<feature type="region of interest" description="Disordered" evidence="2">
    <location>
        <begin position="62"/>
        <end position="81"/>
    </location>
</feature>
<dbReference type="Gene3D" id="3.90.226.10">
    <property type="entry name" value="2-enoyl-CoA Hydratase, Chain A, domain 1"/>
    <property type="match status" value="1"/>
</dbReference>
<evidence type="ECO:0000256" key="2">
    <source>
        <dbReference type="SAM" id="MobiDB-lite"/>
    </source>
</evidence>
<proteinExistence type="inferred from homology"/>
<reference evidence="4" key="2">
    <citation type="submission" date="2015-01" db="EMBL/GenBank/DDBJ databases">
        <title>Draft genome sequence of potential hydrocarbon metabolising strain of Rhodococcus rhodochrous.</title>
        <authorList>
            <person name="Aggarwal R.K."/>
            <person name="Dawar C."/>
        </authorList>
    </citation>
    <scope>NUCLEOTIDE SEQUENCE [LARGE SCALE GENOMIC DNA]</scope>
    <source>
        <strain evidence="4">KG-21</strain>
    </source>
</reference>
<dbReference type="AlphaFoldDB" id="A0A0M9WQW4"/>
<accession>A0A0M9WQW4</accession>
<dbReference type="Proteomes" id="UP000037712">
    <property type="component" value="Unassembled WGS sequence"/>
</dbReference>
<reference evidence="3 4" key="1">
    <citation type="journal article" date="2015" name="Genome Announc.">
        <title>Draft Genome Sequence of Rhodococcus rhodochrous Strain KG-21, a Soil Isolate from Oil Fields of Krishna-Godavari Basin, India.</title>
        <authorList>
            <person name="Dawar C."/>
            <person name="Aggarwal R.K."/>
        </authorList>
    </citation>
    <scope>NUCLEOTIDE SEQUENCE [LARGE SCALE GENOMIC DNA]</scope>
    <source>
        <strain evidence="3 4">KG-21</strain>
    </source>
</reference>
<dbReference type="InterPro" id="IPR001753">
    <property type="entry name" value="Enoyl-CoA_hydra/iso"/>
</dbReference>
<gene>
    <name evidence="3" type="ORF">Z051_01250</name>
</gene>
<dbReference type="InterPro" id="IPR051053">
    <property type="entry name" value="ECH/Chromodomain_protein"/>
</dbReference>
<dbReference type="NCBIfam" id="NF006109">
    <property type="entry name" value="PRK08260.1"/>
    <property type="match status" value="1"/>
</dbReference>
<dbReference type="SUPFAM" id="SSF52096">
    <property type="entry name" value="ClpP/crotonase"/>
    <property type="match status" value="1"/>
</dbReference>
<dbReference type="GO" id="GO:0004300">
    <property type="term" value="F:enoyl-CoA hydratase activity"/>
    <property type="evidence" value="ECO:0007669"/>
    <property type="project" value="UniProtKB-EC"/>
</dbReference>